<evidence type="ECO:0000256" key="7">
    <source>
        <dbReference type="ARBA" id="ARBA00022741"/>
    </source>
</evidence>
<dbReference type="PIRSF" id="PIRSF000813">
    <property type="entry name" value="CCA_bact"/>
    <property type="match status" value="1"/>
</dbReference>
<keyword evidence="8" id="KW-0692">RNA repair</keyword>
<evidence type="ECO:0000256" key="11">
    <source>
        <dbReference type="ARBA" id="ARBA00022842"/>
    </source>
</evidence>
<sequence>MNNKLKKVYLVGGAVRDSLLGHQSKDKDYVVVGETPATLLARGYQAVGNDFPVFLHPKTKDEYALARTERKNGKGYTGFTVDASTSVTLEEDLARRDLTINSMAMDDQGNIIDPFNGQTDLKNKILRHTTDAFAEDPVRVLRIARFLARFGEQWSIHPDTQALMNKLKENGELAHLVPERVWNETEKTLNEKHPQLFFQALNGLGLFPEIEAMQGIPQPKNHHPEGDVYIHTMLVLKRAADLNFDVETRFAALTHDFGKAYCYQKYGNLHGHEQVGIKVINEFCERLKVPNKLKALAVLTSDNHTRCHKLFELTPKKVHRLIVEKINALEHPHRFLQFLQACLCDAQGRGEGFVNKDYPQFQLAQSLLNALRQLDRKAIVQQAISRGKSGPLIGAAMREAEINCLRDNLTELKNKELHHENK</sequence>
<dbReference type="InterPro" id="IPR050124">
    <property type="entry name" value="tRNA_CCA-adding_enzyme"/>
</dbReference>
<keyword evidence="12 13" id="KW-0694">RNA-binding</keyword>
<keyword evidence="2" id="KW-0533">Nickel</keyword>
<organism evidence="16 17">
    <name type="scientific">Pseudoalteromonas rhizosphaerae</name>
    <dbReference type="NCBI Taxonomy" id="2518973"/>
    <lineage>
        <taxon>Bacteria</taxon>
        <taxon>Pseudomonadati</taxon>
        <taxon>Pseudomonadota</taxon>
        <taxon>Gammaproteobacteria</taxon>
        <taxon>Alteromonadales</taxon>
        <taxon>Pseudoalteromonadaceae</taxon>
        <taxon>Pseudoalteromonas</taxon>
    </lineage>
</organism>
<dbReference type="NCBIfam" id="NF008137">
    <property type="entry name" value="PRK10885.1"/>
    <property type="match status" value="1"/>
</dbReference>
<evidence type="ECO:0000313" key="17">
    <source>
        <dbReference type="Proteomes" id="UP001620262"/>
    </source>
</evidence>
<reference evidence="16 17" key="1">
    <citation type="submission" date="2024-11" db="EMBL/GenBank/DDBJ databases">
        <title>The Natural Products Discovery Center: Release of the First 8490 Sequenced Strains for Exploring Actinobacteria Biosynthetic Diversity.</title>
        <authorList>
            <person name="Kalkreuter E."/>
            <person name="Kautsar S.A."/>
            <person name="Yang D."/>
            <person name="Bader C.D."/>
            <person name="Teijaro C.N."/>
            <person name="Fluegel L."/>
            <person name="Davis C.M."/>
            <person name="Simpson J.R."/>
            <person name="Lauterbach L."/>
            <person name="Steele A.D."/>
            <person name="Gui C."/>
            <person name="Meng S."/>
            <person name="Li G."/>
            <person name="Viehrig K."/>
            <person name="Ye F."/>
            <person name="Su P."/>
            <person name="Kiefer A.F."/>
            <person name="Nichols A."/>
            <person name="Cepeda A.J."/>
            <person name="Yan W."/>
            <person name="Fan B."/>
            <person name="Jiang Y."/>
            <person name="Adhikari A."/>
            <person name="Zheng C.-J."/>
            <person name="Schuster L."/>
            <person name="Cowan T.M."/>
            <person name="Smanski M.J."/>
            <person name="Chevrette M.G."/>
            <person name="De Carvalho L.P.S."/>
            <person name="Shen B."/>
        </authorList>
    </citation>
    <scope>NUCLEOTIDE SEQUENCE [LARGE SCALE GENOMIC DNA]</scope>
    <source>
        <strain evidence="16 17">NPDC078403</strain>
    </source>
</reference>
<keyword evidence="9 16" id="KW-0378">Hydrolase</keyword>
<evidence type="ECO:0000259" key="15">
    <source>
        <dbReference type="PROSITE" id="PS51831"/>
    </source>
</evidence>
<dbReference type="CDD" id="cd05398">
    <property type="entry name" value="NT_ClassII-CCAase"/>
    <property type="match status" value="1"/>
</dbReference>
<keyword evidence="5 16" id="KW-0548">Nucleotidyltransferase</keyword>
<keyword evidence="11" id="KW-0460">Magnesium</keyword>
<evidence type="ECO:0000256" key="9">
    <source>
        <dbReference type="ARBA" id="ARBA00022801"/>
    </source>
</evidence>
<evidence type="ECO:0000256" key="4">
    <source>
        <dbReference type="ARBA" id="ARBA00022694"/>
    </source>
</evidence>
<dbReference type="RefSeq" id="WP_404676529.1">
    <property type="nucleotide sequence ID" value="NZ_JBJDOT010000052.1"/>
</dbReference>
<dbReference type="EC" id="3.1.3.-" evidence="16"/>
<dbReference type="Pfam" id="PF01966">
    <property type="entry name" value="HD"/>
    <property type="match status" value="1"/>
</dbReference>
<dbReference type="Gene3D" id="1.10.3090.10">
    <property type="entry name" value="cca-adding enzyme, domain 2"/>
    <property type="match status" value="1"/>
</dbReference>
<dbReference type="InterPro" id="IPR002646">
    <property type="entry name" value="PolA_pol_head_dom"/>
</dbReference>
<keyword evidence="7" id="KW-0547">Nucleotide-binding</keyword>
<dbReference type="EC" id="3.1.4.-" evidence="16"/>
<evidence type="ECO:0000256" key="8">
    <source>
        <dbReference type="ARBA" id="ARBA00022800"/>
    </source>
</evidence>
<protein>
    <submittedName>
        <fullName evidence="16">Multifunctional CCA addition/repair protein</fullName>
        <ecNumber evidence="16">2.7.7.72</ecNumber>
        <ecNumber evidence="16">3.1.3.-</ecNumber>
        <ecNumber evidence="16">3.1.4.-</ecNumber>
    </submittedName>
</protein>
<evidence type="ECO:0000256" key="3">
    <source>
        <dbReference type="ARBA" id="ARBA00022679"/>
    </source>
</evidence>
<feature type="coiled-coil region" evidence="14">
    <location>
        <begin position="395"/>
        <end position="422"/>
    </location>
</feature>
<evidence type="ECO:0000256" key="6">
    <source>
        <dbReference type="ARBA" id="ARBA00022723"/>
    </source>
</evidence>
<dbReference type="SUPFAM" id="SSF81301">
    <property type="entry name" value="Nucleotidyltransferase"/>
    <property type="match status" value="1"/>
</dbReference>
<dbReference type="GO" id="GO:0016787">
    <property type="term" value="F:hydrolase activity"/>
    <property type="evidence" value="ECO:0007669"/>
    <property type="project" value="UniProtKB-KW"/>
</dbReference>
<keyword evidence="3 13" id="KW-0808">Transferase</keyword>
<comment type="cofactor">
    <cofactor evidence="1">
        <name>Mg(2+)</name>
        <dbReference type="ChEBI" id="CHEBI:18420"/>
    </cofactor>
</comment>
<dbReference type="InterPro" id="IPR012006">
    <property type="entry name" value="CCA_bact"/>
</dbReference>
<accession>A0ABW8L3Z3</accession>
<dbReference type="CDD" id="cd00077">
    <property type="entry name" value="HDc"/>
    <property type="match status" value="1"/>
</dbReference>
<dbReference type="InterPro" id="IPR032828">
    <property type="entry name" value="PolyA_RNA-bd"/>
</dbReference>
<evidence type="ECO:0000256" key="2">
    <source>
        <dbReference type="ARBA" id="ARBA00022596"/>
    </source>
</evidence>
<dbReference type="SUPFAM" id="SSF81891">
    <property type="entry name" value="Poly A polymerase C-terminal region-like"/>
    <property type="match status" value="1"/>
</dbReference>
<dbReference type="EMBL" id="JBJDOT010000052">
    <property type="protein sequence ID" value="MFK3866574.1"/>
    <property type="molecule type" value="Genomic_DNA"/>
</dbReference>
<dbReference type="Pfam" id="PF01743">
    <property type="entry name" value="PolyA_pol"/>
    <property type="match status" value="1"/>
</dbReference>
<evidence type="ECO:0000256" key="12">
    <source>
        <dbReference type="ARBA" id="ARBA00022884"/>
    </source>
</evidence>
<evidence type="ECO:0000256" key="14">
    <source>
        <dbReference type="SAM" id="Coils"/>
    </source>
</evidence>
<name>A0ABW8L3Z3_9GAMM</name>
<dbReference type="Pfam" id="PF12627">
    <property type="entry name" value="PolyA_pol_RNAbd"/>
    <property type="match status" value="1"/>
</dbReference>
<dbReference type="Gene3D" id="3.30.460.10">
    <property type="entry name" value="Beta Polymerase, domain 2"/>
    <property type="match status" value="1"/>
</dbReference>
<keyword evidence="14" id="KW-0175">Coiled coil</keyword>
<evidence type="ECO:0000313" key="16">
    <source>
        <dbReference type="EMBL" id="MFK3866574.1"/>
    </source>
</evidence>
<dbReference type="InterPro" id="IPR043519">
    <property type="entry name" value="NT_sf"/>
</dbReference>
<evidence type="ECO:0000256" key="5">
    <source>
        <dbReference type="ARBA" id="ARBA00022695"/>
    </source>
</evidence>
<proteinExistence type="inferred from homology"/>
<dbReference type="Proteomes" id="UP001620262">
    <property type="component" value="Unassembled WGS sequence"/>
</dbReference>
<dbReference type="PROSITE" id="PS51831">
    <property type="entry name" value="HD"/>
    <property type="match status" value="1"/>
</dbReference>
<evidence type="ECO:0000256" key="1">
    <source>
        <dbReference type="ARBA" id="ARBA00001946"/>
    </source>
</evidence>
<keyword evidence="10" id="KW-0067">ATP-binding</keyword>
<dbReference type="InterPro" id="IPR003607">
    <property type="entry name" value="HD/PDEase_dom"/>
</dbReference>
<keyword evidence="17" id="KW-1185">Reference proteome</keyword>
<dbReference type="PANTHER" id="PTHR47545">
    <property type="entry name" value="MULTIFUNCTIONAL CCA PROTEIN"/>
    <property type="match status" value="1"/>
</dbReference>
<dbReference type="GO" id="GO:0004810">
    <property type="term" value="F:CCA tRNA nucleotidyltransferase activity"/>
    <property type="evidence" value="ECO:0007669"/>
    <property type="project" value="UniProtKB-EC"/>
</dbReference>
<gene>
    <name evidence="16" type="ORF">ACI2JU_22275</name>
</gene>
<dbReference type="InterPro" id="IPR006674">
    <property type="entry name" value="HD_domain"/>
</dbReference>
<evidence type="ECO:0000256" key="13">
    <source>
        <dbReference type="RuleBase" id="RU003953"/>
    </source>
</evidence>
<keyword evidence="4" id="KW-0819">tRNA processing</keyword>
<evidence type="ECO:0000256" key="10">
    <source>
        <dbReference type="ARBA" id="ARBA00022840"/>
    </source>
</evidence>
<feature type="domain" description="HD" evidence="15">
    <location>
        <begin position="228"/>
        <end position="329"/>
    </location>
</feature>
<comment type="similarity">
    <text evidence="13">Belongs to the tRNA nucleotidyltransferase/poly(A) polymerase family.</text>
</comment>
<dbReference type="PANTHER" id="PTHR47545:SF1">
    <property type="entry name" value="MULTIFUNCTIONAL CCA PROTEIN"/>
    <property type="match status" value="1"/>
</dbReference>
<keyword evidence="6" id="KW-0479">Metal-binding</keyword>
<dbReference type="EC" id="2.7.7.72" evidence="16"/>
<comment type="caution">
    <text evidence="16">The sequence shown here is derived from an EMBL/GenBank/DDBJ whole genome shotgun (WGS) entry which is preliminary data.</text>
</comment>